<dbReference type="Proteomes" id="UP000584325">
    <property type="component" value="Unassembled WGS sequence"/>
</dbReference>
<accession>A0A4P8HYU9</accession>
<keyword evidence="3" id="KW-1185">Reference proteome</keyword>
<protein>
    <submittedName>
        <fullName evidence="1">Uncharacterized protein</fullName>
    </submittedName>
</protein>
<name>A0A4P8HYU9_9BURK</name>
<evidence type="ECO:0000313" key="3">
    <source>
        <dbReference type="Proteomes" id="UP000298763"/>
    </source>
</evidence>
<gene>
    <name evidence="2" type="ORF">FCL38_29955</name>
    <name evidence="1" type="ORF">FHS02_006278</name>
</gene>
<dbReference type="EMBL" id="JACHXS010000025">
    <property type="protein sequence ID" value="MBB3225403.1"/>
    <property type="molecule type" value="Genomic_DNA"/>
</dbReference>
<dbReference type="AlphaFoldDB" id="A0A4P8HYU9"/>
<dbReference type="EMBL" id="CP040017">
    <property type="protein sequence ID" value="QCP14168.1"/>
    <property type="molecule type" value="Genomic_DNA"/>
</dbReference>
<dbReference type="Proteomes" id="UP000298763">
    <property type="component" value="Chromosome"/>
</dbReference>
<sequence length="336" mass="38707">MSKSNPIIGTTNTTPKSCVNTDCDCNMMWSLAQQFSTKRLCVQTGEHKGKLIRSYEVRARRIAATYARLYLETEEGGNPALKGRYYWMALGAFASKTVACTFATKRVLAMSKGINTVWEGLGKGNFWLFCDISGWHWYRNMYPKSFNQCLKARNTQNYVKEVKAQLNQLPWKDEALPIIKYLQVSNEVVAGFKKVDEYEDAPPRRRASIQFDHLMRIAEHEQGVILQPLIYEDDCFAGWIEIQRGLSWFTPTVELIFTHACCETNAELKSVAPEETKLEDYQSRMNWITDAAEQFHRLMQSKLPLMERELATMAGWKDMADDPTFRQRAIDAVDNF</sequence>
<dbReference type="InterPro" id="IPR019658">
    <property type="entry name" value="DUF2515"/>
</dbReference>
<dbReference type="Pfam" id="PF10720">
    <property type="entry name" value="DUF2515"/>
    <property type="match status" value="1"/>
</dbReference>
<dbReference type="RefSeq" id="WP_137316940.1">
    <property type="nucleotide sequence ID" value="NZ_CP040017.1"/>
</dbReference>
<proteinExistence type="predicted"/>
<evidence type="ECO:0000313" key="2">
    <source>
        <dbReference type="EMBL" id="QCP14168.1"/>
    </source>
</evidence>
<evidence type="ECO:0000313" key="1">
    <source>
        <dbReference type="EMBL" id="MBB3225403.1"/>
    </source>
</evidence>
<dbReference type="OrthoDB" id="143720at2"/>
<reference evidence="2 3" key="1">
    <citation type="submission" date="2019-05" db="EMBL/GenBank/DDBJ databases">
        <title>Draft Genome Sequences of Six Type Strains of the Genus Massilia.</title>
        <authorList>
            <person name="Miess H."/>
            <person name="Frediansyhah A."/>
            <person name="Gross H."/>
        </authorList>
    </citation>
    <scope>NUCLEOTIDE SEQUENCE [LARGE SCALE GENOMIC DNA]</scope>
    <source>
        <strain evidence="2 3">DSMZ 26121</strain>
    </source>
</reference>
<evidence type="ECO:0000313" key="4">
    <source>
        <dbReference type="Proteomes" id="UP000584325"/>
    </source>
</evidence>
<organism evidence="1 4">
    <name type="scientific">Pseudoduganella umbonata</name>
    <dbReference type="NCBI Taxonomy" id="864828"/>
    <lineage>
        <taxon>Bacteria</taxon>
        <taxon>Pseudomonadati</taxon>
        <taxon>Pseudomonadota</taxon>
        <taxon>Betaproteobacteria</taxon>
        <taxon>Burkholderiales</taxon>
        <taxon>Oxalobacteraceae</taxon>
        <taxon>Telluria group</taxon>
        <taxon>Pseudoduganella</taxon>
    </lineage>
</organism>
<reference evidence="1 4" key="2">
    <citation type="submission" date="2020-08" db="EMBL/GenBank/DDBJ databases">
        <title>Genomic Encyclopedia of Type Strains, Phase III (KMG-III): the genomes of soil and plant-associated and newly described type strains.</title>
        <authorList>
            <person name="Whitman W."/>
        </authorList>
    </citation>
    <scope>NUCLEOTIDE SEQUENCE [LARGE SCALE GENOMIC DNA]</scope>
    <source>
        <strain evidence="1 4">CECT 7753</strain>
    </source>
</reference>